<dbReference type="Gene3D" id="3.40.1460.10">
    <property type="entry name" value="Nuclease A inhibitor-like"/>
    <property type="match status" value="1"/>
</dbReference>
<gene>
    <name evidence="1" type="ORF">VF08_21970</name>
</gene>
<dbReference type="PIRSF" id="PIRSF011544">
    <property type="entry name" value="NucleaseA_inhib-like"/>
    <property type="match status" value="1"/>
</dbReference>
<dbReference type="EMBL" id="LAHD01000070">
    <property type="protein sequence ID" value="PHK01530.1"/>
    <property type="molecule type" value="Genomic_DNA"/>
</dbReference>
<reference evidence="1 2" key="1">
    <citation type="submission" date="2015-02" db="EMBL/GenBank/DDBJ databases">
        <title>Nostoc linckia genome annotation.</title>
        <authorList>
            <person name="Zhou Z."/>
        </authorList>
    </citation>
    <scope>NUCLEOTIDE SEQUENCE [LARGE SCALE GENOMIC DNA]</scope>
    <source>
        <strain evidence="2">z8</strain>
    </source>
</reference>
<dbReference type="RefSeq" id="WP_099070519.1">
    <property type="nucleotide sequence ID" value="NZ_LAHD01000070.1"/>
</dbReference>
<dbReference type="GeneID" id="57095440"/>
<dbReference type="Proteomes" id="UP000222310">
    <property type="component" value="Unassembled WGS sequence"/>
</dbReference>
<organism evidence="1 2">
    <name type="scientific">Nostoc linckia z8</name>
    <dbReference type="NCBI Taxonomy" id="1628746"/>
    <lineage>
        <taxon>Bacteria</taxon>
        <taxon>Bacillati</taxon>
        <taxon>Cyanobacteriota</taxon>
        <taxon>Cyanophyceae</taxon>
        <taxon>Nostocales</taxon>
        <taxon>Nostocaceae</taxon>
        <taxon>Nostoc</taxon>
    </lineage>
</organism>
<evidence type="ECO:0000313" key="2">
    <source>
        <dbReference type="Proteomes" id="UP000222310"/>
    </source>
</evidence>
<dbReference type="Pfam" id="PF07924">
    <property type="entry name" value="NuiA"/>
    <property type="match status" value="1"/>
</dbReference>
<dbReference type="InterPro" id="IPR012489">
    <property type="entry name" value="NucleaseA_inhib-like"/>
</dbReference>
<name>A0A9Q5Z9K9_NOSLI</name>
<dbReference type="SUPFAM" id="SSF82602">
    <property type="entry name" value="Nuclease A inhibitor (NuiA)"/>
    <property type="match status" value="1"/>
</dbReference>
<dbReference type="AlphaFoldDB" id="A0A9Q5Z9K9"/>
<protein>
    <submittedName>
        <fullName evidence="1">Nuclease</fullName>
    </submittedName>
</protein>
<sequence>MNQPITKKLKQASDNLLMMSESEYPFEVFLWSNQAQTPLTNQKILQLTEHPQQTSVEEVELDDFFRNCAQEKEWQDEIQKQNVSKFQSLVKTLKDNLTDIKVYRIGTINIDVYIVGKTASGDLVGISTKVVET</sequence>
<dbReference type="InterPro" id="IPR036587">
    <property type="entry name" value="NucleaseA_inhib-like_sf"/>
</dbReference>
<proteinExistence type="predicted"/>
<comment type="caution">
    <text evidence="1">The sequence shown here is derived from an EMBL/GenBank/DDBJ whole genome shotgun (WGS) entry which is preliminary data.</text>
</comment>
<evidence type="ECO:0000313" key="1">
    <source>
        <dbReference type="EMBL" id="PHK01530.1"/>
    </source>
</evidence>
<accession>A0A9Q5Z9K9</accession>